<sequence length="312" mass="36674">MNKTLKSLLAKGINSKVAEKIINSGYNLSTLSACSKEELEELGIDEFTRKQILDKRPPIPEDIIDNLLYKSMRTCCICRKSKRQIIIHHIIEWKVSRSNQEENLVVLCLKHHGEAHTYKELAQNLTADRIIAAKSKWENEVAEMSKKSAFKELEVITRQDYILREKWFNFLSKINMRIENIESSIEKFKFDFKIYGKSFLFLKVYDIEHIDDLINKENLIQNFKGAFFLDSLIVLGSKPFLSNEGFYSNETNIQIGWIYNHGGKNWDSVMLKENYDISNGKLFVENLLYENTNYKNFLTDDHFEEIMKIWNE</sequence>
<name>G2PR19_ALLRU</name>
<reference evidence="2" key="1">
    <citation type="submission" date="2011-08" db="EMBL/GenBank/DDBJ databases">
        <title>The complete genome of Muricauda ruestringensis DSM 13258.</title>
        <authorList>
            <person name="Lucas S."/>
            <person name="Han J."/>
            <person name="Lapidus A."/>
            <person name="Bruce D."/>
            <person name="Goodwin L."/>
            <person name="Pitluck S."/>
            <person name="Peters L."/>
            <person name="Kyrpides N."/>
            <person name="Mavromatis K."/>
            <person name="Ivanova N."/>
            <person name="Ovchinnikova G."/>
            <person name="Teshima H."/>
            <person name="Detter J.C."/>
            <person name="Tapia R."/>
            <person name="Han C."/>
            <person name="Land M."/>
            <person name="Hauser L."/>
            <person name="Markowitz V."/>
            <person name="Cheng J.-F."/>
            <person name="Hugenholtz P."/>
            <person name="Woyke T."/>
            <person name="Wu D."/>
            <person name="Spring S."/>
            <person name="Schroeder M."/>
            <person name="Brambilla E."/>
            <person name="Klenk H.-P."/>
            <person name="Eisen J.A."/>
        </authorList>
    </citation>
    <scope>NUCLEOTIDE SEQUENCE [LARGE SCALE GENOMIC DNA]</scope>
    <source>
        <strain evidence="2">DSM 13258 / LMG 19739 / B1</strain>
    </source>
</reference>
<dbReference type="STRING" id="886377.Murru_0075"/>
<keyword evidence="2" id="KW-1185">Reference proteome</keyword>
<dbReference type="Proteomes" id="UP000008908">
    <property type="component" value="Chromosome"/>
</dbReference>
<proteinExistence type="predicted"/>
<dbReference type="InterPro" id="IPR003615">
    <property type="entry name" value="HNH_nuc"/>
</dbReference>
<dbReference type="Gene3D" id="1.10.30.50">
    <property type="match status" value="1"/>
</dbReference>
<dbReference type="EMBL" id="CP002999">
    <property type="protein sequence ID" value="AEM69133.1"/>
    <property type="molecule type" value="Genomic_DNA"/>
</dbReference>
<reference evidence="1 2" key="2">
    <citation type="journal article" date="2012" name="Stand. Genomic Sci.">
        <title>Complete genome sequence of the facultatively anaerobic, appendaged bacterium Muricauda ruestringensis type strain (B1(T)).</title>
        <authorList>
            <person name="Huntemann M."/>
            <person name="Teshima H."/>
            <person name="Lapidus A."/>
            <person name="Nolan M."/>
            <person name="Lucas S."/>
            <person name="Hammon N."/>
            <person name="Deshpande S."/>
            <person name="Cheng J.F."/>
            <person name="Tapia R."/>
            <person name="Goodwin L.A."/>
            <person name="Pitluck S."/>
            <person name="Liolios K."/>
            <person name="Pagani I."/>
            <person name="Ivanova N."/>
            <person name="Mavromatis K."/>
            <person name="Mikhailova N."/>
            <person name="Pati A."/>
            <person name="Chen A."/>
            <person name="Palaniappan K."/>
            <person name="Land M."/>
            <person name="Hauser L."/>
            <person name="Pan C."/>
            <person name="Brambilla E.M."/>
            <person name="Rohde M."/>
            <person name="Spring S."/>
            <person name="Goker M."/>
            <person name="Detter J.C."/>
            <person name="Bristow J."/>
            <person name="Eisen J.A."/>
            <person name="Markowitz V."/>
            <person name="Hugenholtz P."/>
            <person name="Kyrpides N.C."/>
            <person name="Klenk H.P."/>
            <person name="Woyke T."/>
        </authorList>
    </citation>
    <scope>NUCLEOTIDE SEQUENCE [LARGE SCALE GENOMIC DNA]</scope>
    <source>
        <strain evidence="2">DSM 13258 / LMG 19739 / B1</strain>
    </source>
</reference>
<evidence type="ECO:0008006" key="3">
    <source>
        <dbReference type="Google" id="ProtNLM"/>
    </source>
</evidence>
<organism evidence="1 2">
    <name type="scientific">Allomuricauda ruestringensis (strain DSM 13258 / CIP 107369 / LMG 19739 / B1)</name>
    <name type="common">Muricauda ruestringensis</name>
    <dbReference type="NCBI Taxonomy" id="886377"/>
    <lineage>
        <taxon>Bacteria</taxon>
        <taxon>Pseudomonadati</taxon>
        <taxon>Bacteroidota</taxon>
        <taxon>Flavobacteriia</taxon>
        <taxon>Flavobacteriales</taxon>
        <taxon>Flavobacteriaceae</taxon>
        <taxon>Flagellimonas</taxon>
    </lineage>
</organism>
<accession>G2PR19</accession>
<dbReference type="PROSITE" id="PS51257">
    <property type="entry name" value="PROKAR_LIPOPROTEIN"/>
    <property type="match status" value="1"/>
</dbReference>
<dbReference type="KEGG" id="mrs:Murru_0075"/>
<dbReference type="OrthoDB" id="9802640at2"/>
<gene>
    <name evidence="1" type="ordered locus">Murru_0075</name>
</gene>
<dbReference type="RefSeq" id="WP_014031417.1">
    <property type="nucleotide sequence ID" value="NC_015945.1"/>
</dbReference>
<protein>
    <recommendedName>
        <fullName evidence="3">HNH endonuclease</fullName>
    </recommendedName>
</protein>
<dbReference type="eggNOG" id="COG1403">
    <property type="taxonomic scope" value="Bacteria"/>
</dbReference>
<dbReference type="CDD" id="cd00085">
    <property type="entry name" value="HNHc"/>
    <property type="match status" value="1"/>
</dbReference>
<dbReference type="HOGENOM" id="CLU_890861_0_0_10"/>
<evidence type="ECO:0000313" key="1">
    <source>
        <dbReference type="EMBL" id="AEM69133.1"/>
    </source>
</evidence>
<dbReference type="AlphaFoldDB" id="G2PR19"/>
<evidence type="ECO:0000313" key="2">
    <source>
        <dbReference type="Proteomes" id="UP000008908"/>
    </source>
</evidence>